<dbReference type="PANTHER" id="PTHR48102:SF7">
    <property type="entry name" value="ATP-DEPENDENT CLP PROTEASE ATP-BINDING SUBUNIT CLPX-LIKE, MITOCHONDRIAL"/>
    <property type="match status" value="1"/>
</dbReference>
<feature type="active site" evidence="10">
    <location>
        <position position="59"/>
    </location>
</feature>
<sequence>MASVIVAQLLFLESENPDKDICMYINSPGGVVTAGLSIYDTMQYINPDVSTLCIGQAASMGSLLLTAGAEGKRYSLPHSRIMIHQPSGGYHGQATDIEIHANEILRVKKKLNQIYEKHTGNSLKKIEEMMERDKFMDPEEAMKTGLIDRVIAERKDMKIENIKVKQKVFICNECIELSHKAISQKKERAFNSDHISDMKLLLKKPEDIKIFLSKHVVGQEHAQHVLSVAMYNHCQSMVQLHSISDIEIEKSNIMLIGPTGSGKTLLAKTLAKVSDVPFAMADATTLTEAGYVGDDVESVLSRLLQAANYDVAKAQHGIVFIDEIDKITRKSESTSITRDVSGEGVQQALLKIMEGTVAYVPPQGGRKHPQQEFIQVDTSNILFICGGAFEGLNKIIEARKKGTSVGFGADISQSKAQKKKNALRDAQPEDLIKFGLIPEFVGRVPITAVLDELDHEDLIHVLTEPRNALVKQYKALLAFSKVNLEFSDEAISAIAKKAISYKTGARMLRAILESLLLDVMYI</sequence>
<evidence type="ECO:0000256" key="5">
    <source>
        <dbReference type="ARBA" id="ARBA00022825"/>
    </source>
</evidence>
<dbReference type="InterPro" id="IPR004487">
    <property type="entry name" value="Clp_protease_ATP-bd_su_ClpX"/>
</dbReference>
<dbReference type="Pfam" id="PF10431">
    <property type="entry name" value="ClpB_D2-small"/>
    <property type="match status" value="1"/>
</dbReference>
<dbReference type="GO" id="GO:0016887">
    <property type="term" value="F:ATP hydrolysis activity"/>
    <property type="evidence" value="ECO:0007669"/>
    <property type="project" value="InterPro"/>
</dbReference>
<evidence type="ECO:0000256" key="7">
    <source>
        <dbReference type="ARBA" id="ARBA00034021"/>
    </source>
</evidence>
<dbReference type="GO" id="GO:0051082">
    <property type="term" value="F:unfolded protein binding"/>
    <property type="evidence" value="ECO:0007669"/>
    <property type="project" value="InterPro"/>
</dbReference>
<gene>
    <name evidence="14" type="primary">jg12668</name>
    <name evidence="14" type="ORF">PAEG_LOCUS2377</name>
</gene>
<evidence type="ECO:0000256" key="6">
    <source>
        <dbReference type="ARBA" id="ARBA00022840"/>
    </source>
</evidence>
<dbReference type="Pfam" id="PF07724">
    <property type="entry name" value="AAA_2"/>
    <property type="match status" value="1"/>
</dbReference>
<dbReference type="InterPro" id="IPR019489">
    <property type="entry name" value="Clp_ATPase_C"/>
</dbReference>
<evidence type="ECO:0000256" key="11">
    <source>
        <dbReference type="PROSITE-ProRule" id="PRU10086"/>
    </source>
</evidence>
<dbReference type="PROSITE" id="PS00381">
    <property type="entry name" value="CLP_PROTEASE_SER"/>
    <property type="match status" value="1"/>
</dbReference>
<feature type="non-terminal residue" evidence="14">
    <location>
        <position position="522"/>
    </location>
</feature>
<evidence type="ECO:0000256" key="3">
    <source>
        <dbReference type="ARBA" id="ARBA00022741"/>
    </source>
</evidence>
<keyword evidence="6" id="KW-0067">ATP-binding</keyword>
<dbReference type="PANTHER" id="PTHR48102">
    <property type="entry name" value="ATP-DEPENDENT CLP PROTEASE ATP-BINDING SUBUNIT CLPX-LIKE, MITOCHONDRIAL-RELATED"/>
    <property type="match status" value="1"/>
</dbReference>
<dbReference type="GO" id="GO:0005524">
    <property type="term" value="F:ATP binding"/>
    <property type="evidence" value="ECO:0007669"/>
    <property type="project" value="UniProtKB-KW"/>
</dbReference>
<evidence type="ECO:0000256" key="9">
    <source>
        <dbReference type="ARBA" id="ARBA00065540"/>
    </source>
</evidence>
<dbReference type="Gene3D" id="1.10.8.60">
    <property type="match status" value="1"/>
</dbReference>
<dbReference type="NCBIfam" id="NF003745">
    <property type="entry name" value="PRK05342.1"/>
    <property type="match status" value="1"/>
</dbReference>
<name>A0A8S4QNW9_9NEOP</name>
<dbReference type="SUPFAM" id="SSF52096">
    <property type="entry name" value="ClpP/crotonase"/>
    <property type="match status" value="1"/>
</dbReference>
<organism evidence="14 15">
    <name type="scientific">Pararge aegeria aegeria</name>
    <dbReference type="NCBI Taxonomy" id="348720"/>
    <lineage>
        <taxon>Eukaryota</taxon>
        <taxon>Metazoa</taxon>
        <taxon>Ecdysozoa</taxon>
        <taxon>Arthropoda</taxon>
        <taxon>Hexapoda</taxon>
        <taxon>Insecta</taxon>
        <taxon>Pterygota</taxon>
        <taxon>Neoptera</taxon>
        <taxon>Endopterygota</taxon>
        <taxon>Lepidoptera</taxon>
        <taxon>Glossata</taxon>
        <taxon>Ditrysia</taxon>
        <taxon>Papilionoidea</taxon>
        <taxon>Nymphalidae</taxon>
        <taxon>Satyrinae</taxon>
        <taxon>Satyrini</taxon>
        <taxon>Parargina</taxon>
        <taxon>Pararge</taxon>
    </lineage>
</organism>
<dbReference type="EMBL" id="CAKXAJ010007522">
    <property type="protein sequence ID" value="CAH2210472.1"/>
    <property type="molecule type" value="Genomic_DNA"/>
</dbReference>
<accession>A0A8S4QNW9</accession>
<evidence type="ECO:0000259" key="13">
    <source>
        <dbReference type="SMART" id="SM01086"/>
    </source>
</evidence>
<dbReference type="CDD" id="cd19497">
    <property type="entry name" value="RecA-like_ClpX"/>
    <property type="match status" value="1"/>
</dbReference>
<comment type="catalytic activity">
    <reaction evidence="7 11">
        <text>Hydrolysis of proteins to small peptides in the presence of ATP and magnesium. alpha-casein is the usual test substrate. In the absence of ATP, only oligopeptides shorter than five residues are hydrolyzed (such as succinyl-Leu-Tyr-|-NHMec, and Leu-Tyr-Leu-|-Tyr-Trp, in which cleavage of the -Tyr-|-Leu- and -Tyr-|-Trp bonds also occurs).</text>
        <dbReference type="EC" id="3.4.21.92"/>
    </reaction>
</comment>
<evidence type="ECO:0000256" key="2">
    <source>
        <dbReference type="ARBA" id="ARBA00022670"/>
    </source>
</evidence>
<evidence type="ECO:0000313" key="15">
    <source>
        <dbReference type="Proteomes" id="UP000838756"/>
    </source>
</evidence>
<dbReference type="PRINTS" id="PR00127">
    <property type="entry name" value="CLPPROTEASEP"/>
</dbReference>
<dbReference type="InterPro" id="IPR003959">
    <property type="entry name" value="ATPase_AAA_core"/>
</dbReference>
<dbReference type="SMART" id="SM00382">
    <property type="entry name" value="AAA"/>
    <property type="match status" value="1"/>
</dbReference>
<dbReference type="PROSITE" id="PS00382">
    <property type="entry name" value="CLP_PROTEASE_HIS"/>
    <property type="match status" value="1"/>
</dbReference>
<dbReference type="InterPro" id="IPR003593">
    <property type="entry name" value="AAA+_ATPase"/>
</dbReference>
<keyword evidence="3" id="KW-0547">Nucleotide-binding</keyword>
<comment type="similarity">
    <text evidence="1">Belongs to the peptidase S14 family.</text>
</comment>
<reference evidence="14" key="1">
    <citation type="submission" date="2022-03" db="EMBL/GenBank/DDBJ databases">
        <authorList>
            <person name="Lindestad O."/>
        </authorList>
    </citation>
    <scope>NUCLEOTIDE SEQUENCE</scope>
</reference>
<dbReference type="GO" id="GO:0004176">
    <property type="term" value="F:ATP-dependent peptidase activity"/>
    <property type="evidence" value="ECO:0007669"/>
    <property type="project" value="InterPro"/>
</dbReference>
<evidence type="ECO:0000256" key="4">
    <source>
        <dbReference type="ARBA" id="ARBA00022801"/>
    </source>
</evidence>
<feature type="domain" description="AAA+ ATPase" evidence="12">
    <location>
        <begin position="249"/>
        <end position="402"/>
    </location>
</feature>
<dbReference type="AlphaFoldDB" id="A0A8S4QNW9"/>
<dbReference type="GO" id="GO:0051603">
    <property type="term" value="P:proteolysis involved in protein catabolic process"/>
    <property type="evidence" value="ECO:0007669"/>
    <property type="project" value="TreeGrafter"/>
</dbReference>
<dbReference type="Gene3D" id="3.40.50.300">
    <property type="entry name" value="P-loop containing nucleotide triphosphate hydrolases"/>
    <property type="match status" value="1"/>
</dbReference>
<dbReference type="InterPro" id="IPR029045">
    <property type="entry name" value="ClpP/crotonase-like_dom_sf"/>
</dbReference>
<dbReference type="InterPro" id="IPR050052">
    <property type="entry name" value="ATP-dep_Clp_protease_ClpX"/>
</dbReference>
<comment type="caution">
    <text evidence="14">The sequence shown here is derived from an EMBL/GenBank/DDBJ whole genome shotgun (WGS) entry which is preliminary data.</text>
</comment>
<dbReference type="InterPro" id="IPR001907">
    <property type="entry name" value="ClpP"/>
</dbReference>
<dbReference type="SMART" id="SM01086">
    <property type="entry name" value="ClpB_D2-small"/>
    <property type="match status" value="1"/>
</dbReference>
<dbReference type="CDD" id="cd07017">
    <property type="entry name" value="S14_ClpP_2"/>
    <property type="match status" value="1"/>
</dbReference>
<dbReference type="GO" id="GO:0004252">
    <property type="term" value="F:serine-type endopeptidase activity"/>
    <property type="evidence" value="ECO:0007669"/>
    <property type="project" value="UniProtKB-EC"/>
</dbReference>
<keyword evidence="2" id="KW-0645">Protease</keyword>
<dbReference type="NCBIfam" id="NF001368">
    <property type="entry name" value="PRK00277.1"/>
    <property type="match status" value="1"/>
</dbReference>
<evidence type="ECO:0000256" key="8">
    <source>
        <dbReference type="ARBA" id="ARBA00059384"/>
    </source>
</evidence>
<evidence type="ECO:0000256" key="1">
    <source>
        <dbReference type="ARBA" id="ARBA00007039"/>
    </source>
</evidence>
<comment type="subunit">
    <text evidence="9">Tetradecamer that assembles into a two heptameric rings with a central cavity.</text>
</comment>
<dbReference type="OrthoDB" id="1721884at2759"/>
<dbReference type="Proteomes" id="UP000838756">
    <property type="component" value="Unassembled WGS sequence"/>
</dbReference>
<evidence type="ECO:0000259" key="12">
    <source>
        <dbReference type="SMART" id="SM00382"/>
    </source>
</evidence>
<proteinExistence type="inferred from homology"/>
<dbReference type="GO" id="GO:0051301">
    <property type="term" value="P:cell division"/>
    <property type="evidence" value="ECO:0007669"/>
    <property type="project" value="TreeGrafter"/>
</dbReference>
<dbReference type="NCBIfam" id="TIGR00382">
    <property type="entry name" value="clpX"/>
    <property type="match status" value="1"/>
</dbReference>
<dbReference type="SUPFAM" id="SSF52540">
    <property type="entry name" value="P-loop containing nucleoside triphosphate hydrolases"/>
    <property type="match status" value="1"/>
</dbReference>
<dbReference type="InterPro" id="IPR023562">
    <property type="entry name" value="ClpP/TepA"/>
</dbReference>
<keyword evidence="4" id="KW-0378">Hydrolase</keyword>
<dbReference type="GO" id="GO:0009376">
    <property type="term" value="C:HslUV protease complex"/>
    <property type="evidence" value="ECO:0007669"/>
    <property type="project" value="TreeGrafter"/>
</dbReference>
<dbReference type="FunFam" id="3.90.226.10:FF:000001">
    <property type="entry name" value="ATP-dependent Clp protease proteolytic subunit"/>
    <property type="match status" value="1"/>
</dbReference>
<dbReference type="InterPro" id="IPR027417">
    <property type="entry name" value="P-loop_NTPase"/>
</dbReference>
<evidence type="ECO:0000313" key="14">
    <source>
        <dbReference type="EMBL" id="CAH2210472.1"/>
    </source>
</evidence>
<comment type="function">
    <text evidence="8">Clp cleaves peptides in various proteins in a process that requires ATP hydrolysis. Clp may be responsible for a fairly general and central housekeeping function rather than for the degradation of specific substrates.</text>
</comment>
<dbReference type="Pfam" id="PF00574">
    <property type="entry name" value="CLP_protease"/>
    <property type="match status" value="1"/>
</dbReference>
<dbReference type="InterPro" id="IPR033135">
    <property type="entry name" value="ClpP_His_AS"/>
</dbReference>
<dbReference type="InterPro" id="IPR018215">
    <property type="entry name" value="ClpP_Ser_AS"/>
</dbReference>
<dbReference type="GO" id="GO:0140662">
    <property type="term" value="F:ATP-dependent protein folding chaperone"/>
    <property type="evidence" value="ECO:0007669"/>
    <property type="project" value="InterPro"/>
</dbReference>
<evidence type="ECO:0000256" key="10">
    <source>
        <dbReference type="PROSITE-ProRule" id="PRU10085"/>
    </source>
</evidence>
<dbReference type="EC" id="3.4.21.92" evidence="11"/>
<protein>
    <recommendedName>
        <fullName evidence="11">Endopeptidase Clp</fullName>
        <ecNumber evidence="11">3.4.21.92</ecNumber>
    </recommendedName>
</protein>
<dbReference type="Gene3D" id="3.90.226.10">
    <property type="entry name" value="2-enoyl-CoA Hydratase, Chain A, domain 1"/>
    <property type="match status" value="1"/>
</dbReference>
<feature type="domain" description="Clp ATPase C-terminal" evidence="13">
    <location>
        <begin position="453"/>
        <end position="522"/>
    </location>
</feature>
<keyword evidence="5" id="KW-0720">Serine protease</keyword>
<keyword evidence="15" id="KW-1185">Reference proteome</keyword>
<feature type="active site" evidence="11">
    <location>
        <position position="84"/>
    </location>
</feature>